<sequence>KIVVVGAGVIGLTTAYILLKNNYQVSLIASFFPSDSTSIMEYTSMKAGAYYAPGGTHDTPLEERKIDLPSYREILKIAQDHPEAGVWIKEAIQYIDKSHKEDLMEALTYDGPWWKNHVNNYKKIPENEFPNDKIGFGFKFDTFIISPIPYLHFLLSECIKLGLNFRRYKIENLDSAIEFFINPITKNYEKGDIVINCTGNGSIKLVPQDKKTFTIRGQTILVENNSSTLKVVRIKDENYPGEFIGIIPRKEGGSLLNGIYSFRDNSSSIDYDLANRIIERCLEYAPELIDPNFSKNKPYLKIISHNVGLRPGRESGPRIEKEITPKKTLIIHNYGASNVGYIKSFGLAEKVLDLIKQ</sequence>
<evidence type="ECO:0000256" key="6">
    <source>
        <dbReference type="PIRSR" id="PIRSR000189-1"/>
    </source>
</evidence>
<proteinExistence type="inferred from homology"/>
<dbReference type="PIRSF" id="PIRSF000189">
    <property type="entry name" value="D-aa_oxidase"/>
    <property type="match status" value="1"/>
</dbReference>
<feature type="non-terminal residue" evidence="8">
    <location>
        <position position="357"/>
    </location>
</feature>
<evidence type="ECO:0000256" key="1">
    <source>
        <dbReference type="ARBA" id="ARBA00001974"/>
    </source>
</evidence>
<dbReference type="GO" id="GO:0003884">
    <property type="term" value="F:D-amino-acid oxidase activity"/>
    <property type="evidence" value="ECO:0007669"/>
    <property type="project" value="InterPro"/>
</dbReference>
<dbReference type="EMBL" id="KV454014">
    <property type="protein sequence ID" value="ODV95388.1"/>
    <property type="molecule type" value="Genomic_DNA"/>
</dbReference>
<evidence type="ECO:0000256" key="4">
    <source>
        <dbReference type="ARBA" id="ARBA00022827"/>
    </source>
</evidence>
<feature type="binding site" evidence="6">
    <location>
        <begin position="43"/>
        <end position="44"/>
    </location>
    <ligand>
        <name>FAD</name>
        <dbReference type="ChEBI" id="CHEBI:57692"/>
    </ligand>
</feature>
<feature type="non-terminal residue" evidence="8">
    <location>
        <position position="1"/>
    </location>
</feature>
<dbReference type="SUPFAM" id="SSF54373">
    <property type="entry name" value="FAD-linked reductases, C-terminal domain"/>
    <property type="match status" value="1"/>
</dbReference>
<comment type="cofactor">
    <cofactor evidence="1 6">
        <name>FAD</name>
        <dbReference type="ChEBI" id="CHEBI:57692"/>
    </cofactor>
</comment>
<keyword evidence="5" id="KW-0560">Oxidoreductase</keyword>
<dbReference type="STRING" id="669874.A0A1E4TUQ5"/>
<evidence type="ECO:0000256" key="3">
    <source>
        <dbReference type="ARBA" id="ARBA00022630"/>
    </source>
</evidence>
<keyword evidence="9" id="KW-1185">Reference proteome</keyword>
<dbReference type="OrthoDB" id="409956at2759"/>
<feature type="binding site" evidence="6">
    <location>
        <position position="198"/>
    </location>
    <ligand>
        <name>FAD</name>
        <dbReference type="ChEBI" id="CHEBI:57692"/>
    </ligand>
</feature>
<organism evidence="8 9">
    <name type="scientific">Pachysolen tannophilus NRRL Y-2460</name>
    <dbReference type="NCBI Taxonomy" id="669874"/>
    <lineage>
        <taxon>Eukaryota</taxon>
        <taxon>Fungi</taxon>
        <taxon>Dikarya</taxon>
        <taxon>Ascomycota</taxon>
        <taxon>Saccharomycotina</taxon>
        <taxon>Pichiomycetes</taxon>
        <taxon>Pachysolenaceae</taxon>
        <taxon>Pachysolen</taxon>
    </lineage>
</organism>
<dbReference type="PANTHER" id="PTHR11530:SF16">
    <property type="entry name" value="D-AMINO ACID OXIDASE (AFU_ORTHOLOGUE AFUA_5G11290)"/>
    <property type="match status" value="1"/>
</dbReference>
<comment type="similarity">
    <text evidence="2">Belongs to the DAMOX/DASOX family.</text>
</comment>
<name>A0A1E4TUQ5_PACTA</name>
<reference evidence="9" key="1">
    <citation type="submission" date="2016-05" db="EMBL/GenBank/DDBJ databases">
        <title>Comparative genomics of biotechnologically important yeasts.</title>
        <authorList>
            <consortium name="DOE Joint Genome Institute"/>
            <person name="Riley R."/>
            <person name="Haridas S."/>
            <person name="Wolfe K.H."/>
            <person name="Lopes M.R."/>
            <person name="Hittinger C.T."/>
            <person name="Goker M."/>
            <person name="Salamov A."/>
            <person name="Wisecaver J."/>
            <person name="Long T.M."/>
            <person name="Aerts A.L."/>
            <person name="Barry K."/>
            <person name="Choi C."/>
            <person name="Clum A."/>
            <person name="Coughlan A.Y."/>
            <person name="Deshpande S."/>
            <person name="Douglass A.P."/>
            <person name="Hanson S.J."/>
            <person name="Klenk H.-P."/>
            <person name="Labutti K."/>
            <person name="Lapidus A."/>
            <person name="Lindquist E."/>
            <person name="Lipzen A."/>
            <person name="Meier-Kolthoff J.P."/>
            <person name="Ohm R.A."/>
            <person name="Otillar R.P."/>
            <person name="Pangilinan J."/>
            <person name="Peng Y."/>
            <person name="Rokas A."/>
            <person name="Rosa C.A."/>
            <person name="Scheuner C."/>
            <person name="Sibirny A.A."/>
            <person name="Slot J.C."/>
            <person name="Stielow J.B."/>
            <person name="Sun H."/>
            <person name="Kurtzman C.P."/>
            <person name="Blackwell M."/>
            <person name="Grigoriev I.V."/>
            <person name="Jeffries T.W."/>
        </authorList>
    </citation>
    <scope>NUCLEOTIDE SEQUENCE [LARGE SCALE GENOMIC DNA]</scope>
    <source>
        <strain evidence="9">NRRL Y-2460</strain>
    </source>
</reference>
<dbReference type="InterPro" id="IPR023209">
    <property type="entry name" value="DAO"/>
</dbReference>
<dbReference type="GO" id="GO:0071949">
    <property type="term" value="F:FAD binding"/>
    <property type="evidence" value="ECO:0007669"/>
    <property type="project" value="InterPro"/>
</dbReference>
<keyword evidence="4 6" id="KW-0274">FAD</keyword>
<feature type="domain" description="FAD dependent oxidoreductase" evidence="7">
    <location>
        <begin position="1"/>
        <end position="353"/>
    </location>
</feature>
<dbReference type="GO" id="GO:0019478">
    <property type="term" value="P:D-amino acid catabolic process"/>
    <property type="evidence" value="ECO:0007669"/>
    <property type="project" value="TreeGrafter"/>
</dbReference>
<dbReference type="Pfam" id="PF01266">
    <property type="entry name" value="DAO"/>
    <property type="match status" value="1"/>
</dbReference>
<gene>
    <name evidence="8" type="ORF">PACTADRAFT_21397</name>
</gene>
<dbReference type="Gene3D" id="3.30.9.10">
    <property type="entry name" value="D-Amino Acid Oxidase, subunit A, domain 2"/>
    <property type="match status" value="1"/>
</dbReference>
<dbReference type="PANTHER" id="PTHR11530">
    <property type="entry name" value="D-AMINO ACID OXIDASE"/>
    <property type="match status" value="1"/>
</dbReference>
<dbReference type="InterPro" id="IPR006076">
    <property type="entry name" value="FAD-dep_OxRdtase"/>
</dbReference>
<evidence type="ECO:0000313" key="9">
    <source>
        <dbReference type="Proteomes" id="UP000094236"/>
    </source>
</evidence>
<dbReference type="SUPFAM" id="SSF51971">
    <property type="entry name" value="Nucleotide-binding domain"/>
    <property type="match status" value="1"/>
</dbReference>
<keyword evidence="3" id="KW-0285">Flavoprotein</keyword>
<protein>
    <recommendedName>
        <fullName evidence="7">FAD dependent oxidoreductase domain-containing protein</fullName>
    </recommendedName>
</protein>
<dbReference type="Proteomes" id="UP000094236">
    <property type="component" value="Unassembled WGS sequence"/>
</dbReference>
<evidence type="ECO:0000313" key="8">
    <source>
        <dbReference type="EMBL" id="ODV95388.1"/>
    </source>
</evidence>
<dbReference type="Gene3D" id="3.40.50.720">
    <property type="entry name" value="NAD(P)-binding Rossmann-like Domain"/>
    <property type="match status" value="1"/>
</dbReference>
<evidence type="ECO:0000256" key="2">
    <source>
        <dbReference type="ARBA" id="ARBA00006730"/>
    </source>
</evidence>
<accession>A0A1E4TUQ5</accession>
<evidence type="ECO:0000259" key="7">
    <source>
        <dbReference type="Pfam" id="PF01266"/>
    </source>
</evidence>
<dbReference type="GO" id="GO:0005737">
    <property type="term" value="C:cytoplasm"/>
    <property type="evidence" value="ECO:0007669"/>
    <property type="project" value="TreeGrafter"/>
</dbReference>
<dbReference type="AlphaFoldDB" id="A0A1E4TUQ5"/>
<evidence type="ECO:0000256" key="5">
    <source>
        <dbReference type="ARBA" id="ARBA00023002"/>
    </source>
</evidence>